<dbReference type="NCBIfam" id="TIGR03317">
    <property type="entry name" value="ygfZ_signature"/>
    <property type="match status" value="1"/>
</dbReference>
<reference evidence="4 5" key="1">
    <citation type="submission" date="2020-05" db="EMBL/GenBank/DDBJ databases">
        <title>MicrobeNet Type strains.</title>
        <authorList>
            <person name="Nicholson A.C."/>
        </authorList>
    </citation>
    <scope>NUCLEOTIDE SEQUENCE [LARGE SCALE GENOMIC DNA]</scope>
    <source>
        <strain evidence="4 5">JCM 14547</strain>
    </source>
</reference>
<evidence type="ECO:0000313" key="4">
    <source>
        <dbReference type="EMBL" id="NNH24125.1"/>
    </source>
</evidence>
<dbReference type="PANTHER" id="PTHR22602">
    <property type="entry name" value="TRANSFERASE CAF17, MITOCHONDRIAL-RELATED"/>
    <property type="match status" value="1"/>
</dbReference>
<evidence type="ECO:0000259" key="3">
    <source>
        <dbReference type="Pfam" id="PF01571"/>
    </source>
</evidence>
<dbReference type="AlphaFoldDB" id="A0A849BRI1"/>
<feature type="domain" description="GCVT N-terminal" evidence="3">
    <location>
        <begin position="65"/>
        <end position="175"/>
    </location>
</feature>
<dbReference type="InterPro" id="IPR017703">
    <property type="entry name" value="YgfZ/GCV_T_CS"/>
</dbReference>
<dbReference type="PANTHER" id="PTHR22602:SF0">
    <property type="entry name" value="TRANSFERASE CAF17, MITOCHONDRIAL-RELATED"/>
    <property type="match status" value="1"/>
</dbReference>
<dbReference type="GO" id="GO:0016226">
    <property type="term" value="P:iron-sulfur cluster assembly"/>
    <property type="evidence" value="ECO:0007669"/>
    <property type="project" value="TreeGrafter"/>
</dbReference>
<dbReference type="InterPro" id="IPR006222">
    <property type="entry name" value="GCVT_N"/>
</dbReference>
<protein>
    <submittedName>
        <fullName evidence="4">Folate-binding protein YgfZ</fullName>
    </submittedName>
</protein>
<dbReference type="SUPFAM" id="SSF103025">
    <property type="entry name" value="Folate-binding domain"/>
    <property type="match status" value="1"/>
</dbReference>
<organism evidence="4 5">
    <name type="scientific">Pseudokineococcus marinus</name>
    <dbReference type="NCBI Taxonomy" id="351215"/>
    <lineage>
        <taxon>Bacteria</taxon>
        <taxon>Bacillati</taxon>
        <taxon>Actinomycetota</taxon>
        <taxon>Actinomycetes</taxon>
        <taxon>Kineosporiales</taxon>
        <taxon>Kineosporiaceae</taxon>
        <taxon>Pseudokineococcus</taxon>
    </lineage>
</organism>
<dbReference type="Gene3D" id="2.40.30.160">
    <property type="match status" value="1"/>
</dbReference>
<comment type="caution">
    <text evidence="4">The sequence shown here is derived from an EMBL/GenBank/DDBJ whole genome shotgun (WGS) entry which is preliminary data.</text>
</comment>
<name>A0A849BRI1_9ACTN</name>
<dbReference type="Proteomes" id="UP000555552">
    <property type="component" value="Unassembled WGS sequence"/>
</dbReference>
<proteinExistence type="predicted"/>
<dbReference type="Gene3D" id="3.30.1360.120">
    <property type="entry name" value="Probable tRNA modification gtpase trme, domain 1"/>
    <property type="match status" value="1"/>
</dbReference>
<feature type="region of interest" description="Disordered" evidence="2">
    <location>
        <begin position="1"/>
        <end position="31"/>
    </location>
</feature>
<evidence type="ECO:0000256" key="1">
    <source>
        <dbReference type="ARBA" id="ARBA00022946"/>
    </source>
</evidence>
<evidence type="ECO:0000256" key="2">
    <source>
        <dbReference type="SAM" id="MobiDB-lite"/>
    </source>
</evidence>
<accession>A0A849BRI1</accession>
<evidence type="ECO:0000313" key="5">
    <source>
        <dbReference type="Proteomes" id="UP000555552"/>
    </source>
</evidence>
<dbReference type="InterPro" id="IPR045179">
    <property type="entry name" value="YgfZ/GcvT"/>
</dbReference>
<dbReference type="Pfam" id="PF01571">
    <property type="entry name" value="GCV_T"/>
    <property type="match status" value="1"/>
</dbReference>
<dbReference type="RefSeq" id="WP_171203896.1">
    <property type="nucleotide sequence ID" value="NZ_BAAANP010000072.1"/>
</dbReference>
<keyword evidence="5" id="KW-1185">Reference proteome</keyword>
<keyword evidence="1" id="KW-0809">Transit peptide</keyword>
<sequence>MTASTSTTGTTAPAGAPSAAKAEPAAAPEEGVAVGAPASPLLDLPGAVPAEGQDAGTAWHYGDPVREQRLLQQGLALVDLSTRGVVRVSGPDRLTWLHSLTTQALADLPPRTSTEALLLSPKGHVEQDLHVVDDGEATWITVEPGRQAELVAFLDRMRFLLRVEVEDVTDRVAVVGEPVGREGAPGEPVAWVDPWPTTAPGGTSYAAVPDDQHPAAGRAWREVLVPRGELEAFTADRDLAGSWAAEALRVEAWRPRAGAETDHRTIPHELDWLRTAVHLRKGCYRGQETVARVHNLGRPPRRLVALHLDGSGHDLPPAGSALSLPSEDGAPGRAVGAVTTSARHHELGPVALAVVKRSTPPDAVLHVALPSGGVVTAAQEVVVAP</sequence>
<dbReference type="InterPro" id="IPR027266">
    <property type="entry name" value="TrmE/GcvT-like"/>
</dbReference>
<gene>
    <name evidence="4" type="ORF">HLB09_13695</name>
</gene>
<dbReference type="EMBL" id="JABEMA010000264">
    <property type="protein sequence ID" value="NNH24125.1"/>
    <property type="molecule type" value="Genomic_DNA"/>
</dbReference>